<proteinExistence type="inferred from homology"/>
<feature type="transmembrane region" description="Helical" evidence="19">
    <location>
        <begin position="209"/>
        <end position="227"/>
    </location>
</feature>
<comment type="pathway">
    <text evidence="3 19">Cofactor biosynthesis; adenosylcobalamin biosynthesis; adenosylcobalamin from cob(II)yrinate a,c-diamide: step 7/7.</text>
</comment>
<name>A0ABT1W3T1_9PROT</name>
<evidence type="ECO:0000256" key="19">
    <source>
        <dbReference type="HAMAP-Rule" id="MF_00719"/>
    </source>
</evidence>
<comment type="catalytic activity">
    <reaction evidence="18 19">
        <text>alpha-ribazole 5'-phosphate + adenosylcob(III)inamide-GDP = adenosylcob(III)alamin 5'-phosphate + GMP + H(+)</text>
        <dbReference type="Rhea" id="RHEA:23560"/>
        <dbReference type="ChEBI" id="CHEBI:15378"/>
        <dbReference type="ChEBI" id="CHEBI:57918"/>
        <dbReference type="ChEBI" id="CHEBI:58115"/>
        <dbReference type="ChEBI" id="CHEBI:60487"/>
        <dbReference type="ChEBI" id="CHEBI:60493"/>
        <dbReference type="EC" id="2.7.8.26"/>
    </reaction>
</comment>
<feature type="transmembrane region" description="Helical" evidence="19">
    <location>
        <begin position="239"/>
        <end position="258"/>
    </location>
</feature>
<organism evidence="20 21">
    <name type="scientific">Endosaccharibacter trunci</name>
    <dbReference type="NCBI Taxonomy" id="2812733"/>
    <lineage>
        <taxon>Bacteria</taxon>
        <taxon>Pseudomonadati</taxon>
        <taxon>Pseudomonadota</taxon>
        <taxon>Alphaproteobacteria</taxon>
        <taxon>Acetobacterales</taxon>
        <taxon>Acetobacteraceae</taxon>
        <taxon>Endosaccharibacter</taxon>
    </lineage>
</organism>
<evidence type="ECO:0000256" key="4">
    <source>
        <dbReference type="ARBA" id="ARBA00010561"/>
    </source>
</evidence>
<evidence type="ECO:0000256" key="8">
    <source>
        <dbReference type="ARBA" id="ARBA00022573"/>
    </source>
</evidence>
<dbReference type="RefSeq" id="WP_422862522.1">
    <property type="nucleotide sequence ID" value="NZ_JAMSKV010000001.1"/>
</dbReference>
<comment type="similarity">
    <text evidence="4 19">Belongs to the CobS family.</text>
</comment>
<evidence type="ECO:0000256" key="9">
    <source>
        <dbReference type="ARBA" id="ARBA00022679"/>
    </source>
</evidence>
<feature type="transmembrane region" description="Helical" evidence="19">
    <location>
        <begin position="69"/>
        <end position="89"/>
    </location>
</feature>
<dbReference type="PANTHER" id="PTHR34148">
    <property type="entry name" value="ADENOSYLCOBINAMIDE-GDP RIBAZOLETRANSFERASE"/>
    <property type="match status" value="1"/>
</dbReference>
<keyword evidence="13 19" id="KW-0472">Membrane</keyword>
<keyword evidence="21" id="KW-1185">Reference proteome</keyword>
<evidence type="ECO:0000313" key="20">
    <source>
        <dbReference type="EMBL" id="MCQ8277080.1"/>
    </source>
</evidence>
<keyword evidence="12 19" id="KW-1133">Transmembrane helix</keyword>
<keyword evidence="10 19" id="KW-0812">Transmembrane</keyword>
<evidence type="ECO:0000313" key="21">
    <source>
        <dbReference type="Proteomes" id="UP001524587"/>
    </source>
</evidence>
<feature type="transmembrane region" description="Helical" evidence="19">
    <location>
        <begin position="119"/>
        <end position="137"/>
    </location>
</feature>
<dbReference type="Proteomes" id="UP001524587">
    <property type="component" value="Unassembled WGS sequence"/>
</dbReference>
<evidence type="ECO:0000256" key="14">
    <source>
        <dbReference type="ARBA" id="ARBA00025228"/>
    </source>
</evidence>
<feature type="transmembrane region" description="Helical" evidence="19">
    <location>
        <begin position="43"/>
        <end position="63"/>
    </location>
</feature>
<evidence type="ECO:0000256" key="2">
    <source>
        <dbReference type="ARBA" id="ARBA00004651"/>
    </source>
</evidence>
<accession>A0ABT1W3T1</accession>
<dbReference type="GO" id="GO:0051073">
    <property type="term" value="F:adenosylcobinamide-GDP ribazoletransferase activity"/>
    <property type="evidence" value="ECO:0007669"/>
    <property type="project" value="UniProtKB-EC"/>
</dbReference>
<dbReference type="InterPro" id="IPR003805">
    <property type="entry name" value="CobS"/>
</dbReference>
<comment type="caution">
    <text evidence="20">The sequence shown here is derived from an EMBL/GenBank/DDBJ whole genome shotgun (WGS) entry which is preliminary data.</text>
</comment>
<comment type="function">
    <text evidence="14 19">Joins adenosylcobinamide-GDP and alpha-ribazole to generate adenosylcobalamin (Ado-cobalamin). Also synthesizes adenosylcobalamin 5'-phosphate from adenosylcobinamide-GDP and alpha-ribazole 5'-phosphate.</text>
</comment>
<evidence type="ECO:0000256" key="10">
    <source>
        <dbReference type="ARBA" id="ARBA00022692"/>
    </source>
</evidence>
<comment type="subcellular location">
    <subcellularLocation>
        <location evidence="2 19">Cell membrane</location>
        <topology evidence="2 19">Multi-pass membrane protein</topology>
    </subcellularLocation>
</comment>
<keyword evidence="8 19" id="KW-0169">Cobalamin biosynthesis</keyword>
<keyword evidence="11 19" id="KW-0460">Magnesium</keyword>
<keyword evidence="9 19" id="KW-0808">Transferase</keyword>
<evidence type="ECO:0000256" key="16">
    <source>
        <dbReference type="ARBA" id="ARBA00032853"/>
    </source>
</evidence>
<dbReference type="EC" id="2.7.8.26" evidence="5 19"/>
<evidence type="ECO:0000256" key="5">
    <source>
        <dbReference type="ARBA" id="ARBA00013200"/>
    </source>
</evidence>
<evidence type="ECO:0000256" key="12">
    <source>
        <dbReference type="ARBA" id="ARBA00022989"/>
    </source>
</evidence>
<dbReference type="Pfam" id="PF02654">
    <property type="entry name" value="CobS"/>
    <property type="match status" value="1"/>
</dbReference>
<dbReference type="PANTHER" id="PTHR34148:SF1">
    <property type="entry name" value="ADENOSYLCOBINAMIDE-GDP RIBAZOLETRANSFERASE"/>
    <property type="match status" value="1"/>
</dbReference>
<feature type="transmembrane region" description="Helical" evidence="19">
    <location>
        <begin position="149"/>
        <end position="170"/>
    </location>
</feature>
<protein>
    <recommendedName>
        <fullName evidence="6 19">Adenosylcobinamide-GDP ribazoletransferase</fullName>
        <ecNumber evidence="5 19">2.7.8.26</ecNumber>
    </recommendedName>
    <alternativeName>
        <fullName evidence="16 19">Cobalamin synthase</fullName>
    </alternativeName>
    <alternativeName>
        <fullName evidence="15 19">Cobalamin-5'-phosphate synthase</fullName>
    </alternativeName>
</protein>
<evidence type="ECO:0000256" key="17">
    <source>
        <dbReference type="ARBA" id="ARBA00048623"/>
    </source>
</evidence>
<comment type="cofactor">
    <cofactor evidence="1 19">
        <name>Mg(2+)</name>
        <dbReference type="ChEBI" id="CHEBI:18420"/>
    </cofactor>
</comment>
<feature type="transmembrane region" description="Helical" evidence="19">
    <location>
        <begin position="182"/>
        <end position="203"/>
    </location>
</feature>
<evidence type="ECO:0000256" key="3">
    <source>
        <dbReference type="ARBA" id="ARBA00004663"/>
    </source>
</evidence>
<feature type="transmembrane region" description="Helical" evidence="19">
    <location>
        <begin position="6"/>
        <end position="31"/>
    </location>
</feature>
<keyword evidence="7 19" id="KW-1003">Cell membrane</keyword>
<evidence type="ECO:0000256" key="18">
    <source>
        <dbReference type="ARBA" id="ARBA00049504"/>
    </source>
</evidence>
<dbReference type="HAMAP" id="MF_00719">
    <property type="entry name" value="CobS"/>
    <property type="match status" value="1"/>
</dbReference>
<evidence type="ECO:0000256" key="11">
    <source>
        <dbReference type="ARBA" id="ARBA00022842"/>
    </source>
</evidence>
<dbReference type="EMBL" id="JAMSKV010000001">
    <property type="protein sequence ID" value="MCQ8277080.1"/>
    <property type="molecule type" value="Genomic_DNA"/>
</dbReference>
<evidence type="ECO:0000256" key="7">
    <source>
        <dbReference type="ARBA" id="ARBA00022475"/>
    </source>
</evidence>
<comment type="catalytic activity">
    <reaction evidence="17 19">
        <text>alpha-ribazole + adenosylcob(III)inamide-GDP = adenosylcob(III)alamin + GMP + H(+)</text>
        <dbReference type="Rhea" id="RHEA:16049"/>
        <dbReference type="ChEBI" id="CHEBI:10329"/>
        <dbReference type="ChEBI" id="CHEBI:15378"/>
        <dbReference type="ChEBI" id="CHEBI:18408"/>
        <dbReference type="ChEBI" id="CHEBI:58115"/>
        <dbReference type="ChEBI" id="CHEBI:60487"/>
        <dbReference type="EC" id="2.7.8.26"/>
    </reaction>
</comment>
<gene>
    <name evidence="19 20" type="primary">cobS</name>
    <name evidence="20" type="ORF">NFI95_01270</name>
</gene>
<reference evidence="20 21" key="1">
    <citation type="submission" date="2022-06" db="EMBL/GenBank/DDBJ databases">
        <title>Endosaccharibacter gen. nov., sp. nov., endophytic bacteria isolated from sugarcane.</title>
        <authorList>
            <person name="Pitiwittayakul N."/>
            <person name="Yukphan P."/>
            <person name="Charoenyingcharoen P."/>
            <person name="Tanasupawat S."/>
        </authorList>
    </citation>
    <scope>NUCLEOTIDE SEQUENCE [LARGE SCALE GENOMIC DNA]</scope>
    <source>
        <strain evidence="20 21">KSS8</strain>
    </source>
</reference>
<dbReference type="NCBIfam" id="TIGR00317">
    <property type="entry name" value="cobS"/>
    <property type="match status" value="1"/>
</dbReference>
<evidence type="ECO:0000256" key="13">
    <source>
        <dbReference type="ARBA" id="ARBA00023136"/>
    </source>
</evidence>
<evidence type="ECO:0000256" key="6">
    <source>
        <dbReference type="ARBA" id="ARBA00015850"/>
    </source>
</evidence>
<evidence type="ECO:0000256" key="1">
    <source>
        <dbReference type="ARBA" id="ARBA00001946"/>
    </source>
</evidence>
<evidence type="ECO:0000256" key="15">
    <source>
        <dbReference type="ARBA" id="ARBA00032605"/>
    </source>
</evidence>
<sequence length="261" mass="26054">MSGAGRVLAGLGADLAAGFGLLTHFPVGWLVRPGQPYRPGRAIWCYPLAGAAIGALVGTGLVGARSIGFGPGLAAAWALCAALLLTGGLHEDGLADLADGCGGGHTPEQRLEIMRDSRIGAFGALALGICLLIRFGAMSALASRPGPETIGILAAACALSRMAMLPVLRLPPARADGLGRSLGTPTCPVLAGMVLTATLIAVATLPLRLVPGALVVSVVVGWGISRFAVSRLGGRTGDVLGACVMAAECVLLSLATVLPPA</sequence>